<reference evidence="7 8" key="1">
    <citation type="submission" date="2022-08" db="EMBL/GenBank/DDBJ databases">
        <title>Bacterial and archaeal communities from various locations to study Microbial Dark Matter (Phase II).</title>
        <authorList>
            <person name="Stepanauskas R."/>
        </authorList>
    </citation>
    <scope>NUCLEOTIDE SEQUENCE [LARGE SCALE GENOMIC DNA]</scope>
    <source>
        <strain evidence="7 8">PD1</strain>
    </source>
</reference>
<dbReference type="Gene3D" id="1.10.1060.10">
    <property type="entry name" value="Alpha-helical ferredoxin"/>
    <property type="match status" value="1"/>
</dbReference>
<evidence type="ECO:0000256" key="2">
    <source>
        <dbReference type="ARBA" id="ARBA00022723"/>
    </source>
</evidence>
<evidence type="ECO:0000256" key="1">
    <source>
        <dbReference type="ARBA" id="ARBA00022485"/>
    </source>
</evidence>
<sequence>MTTVRLSSRRLSSDILSEIEELSGQNLYACYQCGKCSAGCPLGFAADLLPHQVMRLLQLGMTKEVFASQAPWLCVACMTCATRCPKGVDVAKVMEAIRTIQLREGRGALQVFSPPAELVAEVPQLATVSAFRKLSF</sequence>
<name>A0ABT2ENB8_9BACT</name>
<dbReference type="InterPro" id="IPR051460">
    <property type="entry name" value="HdrC_iron-sulfur_subunit"/>
</dbReference>
<evidence type="ECO:0000256" key="4">
    <source>
        <dbReference type="ARBA" id="ARBA00023004"/>
    </source>
</evidence>
<keyword evidence="4" id="KW-0408">Iron</keyword>
<dbReference type="PROSITE" id="PS00198">
    <property type="entry name" value="4FE4S_FER_1"/>
    <property type="match status" value="1"/>
</dbReference>
<keyword evidence="8" id="KW-1185">Reference proteome</keyword>
<dbReference type="PANTHER" id="PTHR43255:SF1">
    <property type="entry name" value="IRON-SULFUR-BINDING OXIDOREDUCTASE FADF-RELATED"/>
    <property type="match status" value="1"/>
</dbReference>
<dbReference type="EC" id="1.8.98.1" evidence="7"/>
<proteinExistence type="predicted"/>
<keyword evidence="5" id="KW-0411">Iron-sulfur</keyword>
<evidence type="ECO:0000256" key="5">
    <source>
        <dbReference type="ARBA" id="ARBA00023014"/>
    </source>
</evidence>
<comment type="caution">
    <text evidence="7">The sequence shown here is derived from an EMBL/GenBank/DDBJ whole genome shotgun (WGS) entry which is preliminary data.</text>
</comment>
<dbReference type="PANTHER" id="PTHR43255">
    <property type="entry name" value="IRON-SULFUR-BINDING OXIDOREDUCTASE FADF-RELATED-RELATED"/>
    <property type="match status" value="1"/>
</dbReference>
<gene>
    <name evidence="7" type="ORF">M2350_001858</name>
</gene>
<evidence type="ECO:0000313" key="8">
    <source>
        <dbReference type="Proteomes" id="UP001204798"/>
    </source>
</evidence>
<dbReference type="InterPro" id="IPR009051">
    <property type="entry name" value="Helical_ferredxn"/>
</dbReference>
<dbReference type="SUPFAM" id="SSF46548">
    <property type="entry name" value="alpha-helical ferredoxin"/>
    <property type="match status" value="1"/>
</dbReference>
<accession>A0ABT2ENB8</accession>
<keyword evidence="1" id="KW-0004">4Fe-4S</keyword>
<dbReference type="GO" id="GO:0051912">
    <property type="term" value="F:CoB--CoM heterodisulfide reductase activity"/>
    <property type="evidence" value="ECO:0007669"/>
    <property type="project" value="UniProtKB-EC"/>
</dbReference>
<dbReference type="InterPro" id="IPR017896">
    <property type="entry name" value="4Fe4S_Fe-S-bd"/>
</dbReference>
<dbReference type="Proteomes" id="UP001204798">
    <property type="component" value="Unassembled WGS sequence"/>
</dbReference>
<dbReference type="EMBL" id="JANUCP010000003">
    <property type="protein sequence ID" value="MCS3919445.1"/>
    <property type="molecule type" value="Genomic_DNA"/>
</dbReference>
<organism evidence="7 8">
    <name type="scientific">Candidatus Fervidibacter sacchari</name>
    <dbReference type="NCBI Taxonomy" id="1448929"/>
    <lineage>
        <taxon>Bacteria</taxon>
        <taxon>Candidatus Fervidibacterota</taxon>
        <taxon>Candidatus Fervidibacter</taxon>
    </lineage>
</organism>
<keyword evidence="2" id="KW-0479">Metal-binding</keyword>
<dbReference type="Pfam" id="PF13183">
    <property type="entry name" value="Fer4_8"/>
    <property type="match status" value="1"/>
</dbReference>
<keyword evidence="3 7" id="KW-0560">Oxidoreductase</keyword>
<dbReference type="InterPro" id="IPR017900">
    <property type="entry name" value="4Fe4S_Fe_S_CS"/>
</dbReference>
<evidence type="ECO:0000259" key="6">
    <source>
        <dbReference type="Pfam" id="PF13183"/>
    </source>
</evidence>
<protein>
    <submittedName>
        <fullName evidence="7">Heterodisulfide reductase subunit C</fullName>
        <ecNumber evidence="7">1.8.98.1</ecNumber>
    </submittedName>
</protein>
<feature type="domain" description="4Fe-4S ferredoxin-type" evidence="6">
    <location>
        <begin position="27"/>
        <end position="88"/>
    </location>
</feature>
<evidence type="ECO:0000256" key="3">
    <source>
        <dbReference type="ARBA" id="ARBA00023002"/>
    </source>
</evidence>
<dbReference type="RefSeq" id="WP_018195199.1">
    <property type="nucleotide sequence ID" value="NZ_CP130454.1"/>
</dbReference>
<evidence type="ECO:0000313" key="7">
    <source>
        <dbReference type="EMBL" id="MCS3919445.1"/>
    </source>
</evidence>